<dbReference type="Pfam" id="PF08240">
    <property type="entry name" value="ADH_N"/>
    <property type="match status" value="1"/>
</dbReference>
<dbReference type="SUPFAM" id="SSF51735">
    <property type="entry name" value="NAD(P)-binding Rossmann-fold domains"/>
    <property type="match status" value="1"/>
</dbReference>
<dbReference type="InterPro" id="IPR013154">
    <property type="entry name" value="ADH-like_N"/>
</dbReference>
<sequence>MKAWQLERLGGELRFADVRVPEPRPGSVLVRIEASSLMSYLKPYVEGKLPFYDPPPGPFTIGTNGVGVVEAVGRDVWHLKPGQRVVLSSHFVAPENVDDPAQILIGLTAGAGAEAVMADWPDGTLAEYALMPVEAVTPVEGLDHIEAAQLAAIGRCIIPYGGLLRGRLAAGETLVVNGATGAYGTAAVLLGVAMGAARVIAAGRNSAALEAVARASGPRVSTVTLAGDVQADAGALRSASGGGAHIAFDMVGQARDPNSTLAALHSLRRGGRLVLMGSMTTELPIPYTTVMMNSWEILGQFMYPASAYRRLLDLLRCGLLDIKPIRPRVYPLAALPEAMDAAAEAGNLEYIVMRP</sequence>
<dbReference type="InterPro" id="IPR020843">
    <property type="entry name" value="ER"/>
</dbReference>
<keyword evidence="4" id="KW-0862">Zinc</keyword>
<feature type="domain" description="Enoyl reductase (ER)" evidence="6">
    <location>
        <begin position="10"/>
        <end position="353"/>
    </location>
</feature>
<gene>
    <name evidence="7" type="ORF">SAMN05443248_2177</name>
</gene>
<evidence type="ECO:0000256" key="4">
    <source>
        <dbReference type="ARBA" id="ARBA00022833"/>
    </source>
</evidence>
<evidence type="ECO:0000256" key="1">
    <source>
        <dbReference type="ARBA" id="ARBA00001947"/>
    </source>
</evidence>
<dbReference type="Proteomes" id="UP000189796">
    <property type="component" value="Chromosome I"/>
</dbReference>
<organism evidence="7 8">
    <name type="scientific">Bradyrhizobium erythrophlei</name>
    <dbReference type="NCBI Taxonomy" id="1437360"/>
    <lineage>
        <taxon>Bacteria</taxon>
        <taxon>Pseudomonadati</taxon>
        <taxon>Pseudomonadota</taxon>
        <taxon>Alphaproteobacteria</taxon>
        <taxon>Hyphomicrobiales</taxon>
        <taxon>Nitrobacteraceae</taxon>
        <taxon>Bradyrhizobium</taxon>
    </lineage>
</organism>
<dbReference type="InterPro" id="IPR036291">
    <property type="entry name" value="NAD(P)-bd_dom_sf"/>
</dbReference>
<dbReference type="InterPro" id="IPR013149">
    <property type="entry name" value="ADH-like_C"/>
</dbReference>
<comment type="similarity">
    <text evidence="2">Belongs to the zinc-containing alcohol dehydrogenase family.</text>
</comment>
<evidence type="ECO:0000256" key="2">
    <source>
        <dbReference type="ARBA" id="ARBA00008072"/>
    </source>
</evidence>
<evidence type="ECO:0000259" key="6">
    <source>
        <dbReference type="SMART" id="SM00829"/>
    </source>
</evidence>
<reference evidence="7 8" key="1">
    <citation type="submission" date="2016-11" db="EMBL/GenBank/DDBJ databases">
        <authorList>
            <person name="Jaros S."/>
            <person name="Januszkiewicz K."/>
            <person name="Wedrychowicz H."/>
        </authorList>
    </citation>
    <scope>NUCLEOTIDE SEQUENCE [LARGE SCALE GENOMIC DNA]</scope>
    <source>
        <strain evidence="7 8">GAS138</strain>
    </source>
</reference>
<protein>
    <submittedName>
        <fullName evidence="7">Alcohol dehydrogenase</fullName>
    </submittedName>
</protein>
<evidence type="ECO:0000256" key="3">
    <source>
        <dbReference type="ARBA" id="ARBA00022723"/>
    </source>
</evidence>
<accession>A0A1M5LCE8</accession>
<dbReference type="PANTHER" id="PTHR43350:SF17">
    <property type="entry name" value="NAD-DEPENDENT ALCOHOL DEHYDROGENASE"/>
    <property type="match status" value="1"/>
</dbReference>
<dbReference type="GO" id="GO:0046872">
    <property type="term" value="F:metal ion binding"/>
    <property type="evidence" value="ECO:0007669"/>
    <property type="project" value="UniProtKB-KW"/>
</dbReference>
<dbReference type="EMBL" id="LT670817">
    <property type="protein sequence ID" value="SHG62615.1"/>
    <property type="molecule type" value="Genomic_DNA"/>
</dbReference>
<dbReference type="SMART" id="SM00829">
    <property type="entry name" value="PKS_ER"/>
    <property type="match status" value="1"/>
</dbReference>
<keyword evidence="3" id="KW-0479">Metal-binding</keyword>
<keyword evidence="5" id="KW-0560">Oxidoreductase</keyword>
<dbReference type="Pfam" id="PF00107">
    <property type="entry name" value="ADH_zinc_N"/>
    <property type="match status" value="1"/>
</dbReference>
<dbReference type="Gene3D" id="3.90.180.10">
    <property type="entry name" value="Medium-chain alcohol dehydrogenases, catalytic domain"/>
    <property type="match status" value="1"/>
</dbReference>
<dbReference type="AlphaFoldDB" id="A0A1M5LCE8"/>
<dbReference type="PANTHER" id="PTHR43350">
    <property type="entry name" value="NAD-DEPENDENT ALCOHOL DEHYDROGENASE"/>
    <property type="match status" value="1"/>
</dbReference>
<dbReference type="InterPro" id="IPR011032">
    <property type="entry name" value="GroES-like_sf"/>
</dbReference>
<dbReference type="RefSeq" id="WP_079601213.1">
    <property type="nucleotide sequence ID" value="NZ_LT670817.1"/>
</dbReference>
<dbReference type="GO" id="GO:0016491">
    <property type="term" value="F:oxidoreductase activity"/>
    <property type="evidence" value="ECO:0007669"/>
    <property type="project" value="UniProtKB-KW"/>
</dbReference>
<dbReference type="OrthoDB" id="9787435at2"/>
<dbReference type="SUPFAM" id="SSF50129">
    <property type="entry name" value="GroES-like"/>
    <property type="match status" value="1"/>
</dbReference>
<proteinExistence type="inferred from homology"/>
<name>A0A1M5LCE8_9BRAD</name>
<dbReference type="Gene3D" id="3.40.50.720">
    <property type="entry name" value="NAD(P)-binding Rossmann-like Domain"/>
    <property type="match status" value="1"/>
</dbReference>
<evidence type="ECO:0000313" key="7">
    <source>
        <dbReference type="EMBL" id="SHG62615.1"/>
    </source>
</evidence>
<evidence type="ECO:0000256" key="5">
    <source>
        <dbReference type="ARBA" id="ARBA00023002"/>
    </source>
</evidence>
<comment type="cofactor">
    <cofactor evidence="1">
        <name>Zn(2+)</name>
        <dbReference type="ChEBI" id="CHEBI:29105"/>
    </cofactor>
</comment>
<evidence type="ECO:0000313" key="8">
    <source>
        <dbReference type="Proteomes" id="UP000189796"/>
    </source>
</evidence>